<feature type="signal peptide" evidence="2">
    <location>
        <begin position="1"/>
        <end position="26"/>
    </location>
</feature>
<reference evidence="3" key="1">
    <citation type="submission" date="2021-01" db="EMBL/GenBank/DDBJ databases">
        <title>WGS of actinomycetes isolated from Thailand.</title>
        <authorList>
            <person name="Thawai C."/>
        </authorList>
    </citation>
    <scope>NUCLEOTIDE SEQUENCE</scope>
    <source>
        <strain evidence="3">RCU-197</strain>
    </source>
</reference>
<organism evidence="3 4">
    <name type="scientific">Streptomyces actinomycinicus</name>
    <dbReference type="NCBI Taxonomy" id="1695166"/>
    <lineage>
        <taxon>Bacteria</taxon>
        <taxon>Bacillati</taxon>
        <taxon>Actinomycetota</taxon>
        <taxon>Actinomycetes</taxon>
        <taxon>Kitasatosporales</taxon>
        <taxon>Streptomycetaceae</taxon>
        <taxon>Streptomyces</taxon>
    </lineage>
</organism>
<evidence type="ECO:0000256" key="1">
    <source>
        <dbReference type="SAM" id="MobiDB-lite"/>
    </source>
</evidence>
<protein>
    <recommendedName>
        <fullName evidence="5">Lipoprotein</fullName>
    </recommendedName>
</protein>
<feature type="compositionally biased region" description="Low complexity" evidence="1">
    <location>
        <begin position="25"/>
        <end position="39"/>
    </location>
</feature>
<dbReference type="AlphaFoldDB" id="A0A937EFW9"/>
<dbReference type="Proteomes" id="UP000661858">
    <property type="component" value="Unassembled WGS sequence"/>
</dbReference>
<feature type="region of interest" description="Disordered" evidence="1">
    <location>
        <begin position="25"/>
        <end position="52"/>
    </location>
</feature>
<keyword evidence="2" id="KW-0732">Signal</keyword>
<dbReference type="RefSeq" id="WP_201832103.1">
    <property type="nucleotide sequence ID" value="NZ_JAERRK010000002.1"/>
</dbReference>
<accession>A0A937EFW9</accession>
<feature type="chain" id="PRO_5037419724" description="Lipoprotein" evidence="2">
    <location>
        <begin position="27"/>
        <end position="249"/>
    </location>
</feature>
<feature type="compositionally biased region" description="Basic and acidic residues" evidence="1">
    <location>
        <begin position="41"/>
        <end position="52"/>
    </location>
</feature>
<dbReference type="EMBL" id="JAERRK010000002">
    <property type="protein sequence ID" value="MBL1081394.1"/>
    <property type="molecule type" value="Genomic_DNA"/>
</dbReference>
<comment type="caution">
    <text evidence="3">The sequence shown here is derived from an EMBL/GenBank/DDBJ whole genome shotgun (WGS) entry which is preliminary data.</text>
</comment>
<evidence type="ECO:0008006" key="5">
    <source>
        <dbReference type="Google" id="ProtNLM"/>
    </source>
</evidence>
<dbReference type="InterPro" id="IPR029046">
    <property type="entry name" value="LolA/LolB/LppX"/>
</dbReference>
<name>A0A937EFW9_9ACTN</name>
<feature type="region of interest" description="Disordered" evidence="1">
    <location>
        <begin position="206"/>
        <end position="249"/>
    </location>
</feature>
<proteinExistence type="predicted"/>
<gene>
    <name evidence="3" type="ORF">JK359_05275</name>
</gene>
<dbReference type="Gene3D" id="2.50.20.20">
    <property type="match status" value="1"/>
</dbReference>
<evidence type="ECO:0000313" key="3">
    <source>
        <dbReference type="EMBL" id="MBL1081394.1"/>
    </source>
</evidence>
<evidence type="ECO:0000313" key="4">
    <source>
        <dbReference type="Proteomes" id="UP000661858"/>
    </source>
</evidence>
<dbReference type="SUPFAM" id="SSF89392">
    <property type="entry name" value="Prokaryotic lipoproteins and lipoprotein localization factors"/>
    <property type="match status" value="1"/>
</dbReference>
<evidence type="ECO:0000256" key="2">
    <source>
        <dbReference type="SAM" id="SignalP"/>
    </source>
</evidence>
<keyword evidence="4" id="KW-1185">Reference proteome</keyword>
<sequence>MAGRSRICAVASAALLFSPALTTAAAADDGDGPDAQALAEEAQRNAEDADSLRLELEDRAAADKRSEPKSMDLTLDRQGNCVGALAFGADGGTSEFVKQGDEVWMKGDRAYWKAQDPDGGTETADLLQDRYVHGTTDEKEFKDFEDVCDLRAFQKDLAVDSFDRTPTKGEATTLDDVAVIPVRGEMDGVATTLYITSDAPHLLVESVQKGDGTDETSTFSDYDEPVPSATPAPDQSVDLSDLDRESENR</sequence>